<evidence type="ECO:0000256" key="1">
    <source>
        <dbReference type="SAM" id="MobiDB-lite"/>
    </source>
</evidence>
<comment type="caution">
    <text evidence="3">The sequence shown here is derived from an EMBL/GenBank/DDBJ whole genome shotgun (WGS) entry which is preliminary data.</text>
</comment>
<proteinExistence type="predicted"/>
<sequence>MAYPKFAAGRKNLRIGCRVCLTCGPYPPEGDGREGNLATVEAGDRIMLCGRKLGTPTALLCLMVMAAACAALKPQPPPDVSYIIPPVTYFRDNPGYASANVATVYRGQQVKVLSEIPNDWCRVETVPGGQVGWIQRPLLSPVPIPAVTYTVTATEVPLRDRPQKEAVAPPGTAVSPPAPPPSLYVAVTHVDLHLLPLSNSQVVKTLTFHDRVEKVAQSGAEWLKVRCPGAGAQGWVLAPTLSEFPLQTPTVFPPPRKRRPLKKPHRVRRAGPEEAPQPAPSPEEITPQAM</sequence>
<dbReference type="Gene3D" id="2.30.30.40">
    <property type="entry name" value="SH3 Domains"/>
    <property type="match status" value="2"/>
</dbReference>
<gene>
    <name evidence="3" type="ORF">ENV52_14165</name>
</gene>
<dbReference type="Pfam" id="PF08239">
    <property type="entry name" value="SH3_3"/>
    <property type="match status" value="1"/>
</dbReference>
<name>A0A7V6A5U7_9BACT</name>
<accession>A0A7V6A5U7</accession>
<dbReference type="InterPro" id="IPR003646">
    <property type="entry name" value="SH3-like_bac-type"/>
</dbReference>
<dbReference type="AlphaFoldDB" id="A0A7V6A5U7"/>
<feature type="region of interest" description="Disordered" evidence="1">
    <location>
        <begin position="246"/>
        <end position="290"/>
    </location>
</feature>
<protein>
    <submittedName>
        <fullName evidence="3">SH3 domain-containing protein</fullName>
    </submittedName>
</protein>
<feature type="domain" description="SH3b" evidence="2">
    <location>
        <begin position="88"/>
        <end position="138"/>
    </location>
</feature>
<reference evidence="3" key="1">
    <citation type="journal article" date="2020" name="mSystems">
        <title>Genome- and Community-Level Interaction Insights into Carbon Utilization and Element Cycling Functions of Hydrothermarchaeota in Hydrothermal Sediment.</title>
        <authorList>
            <person name="Zhou Z."/>
            <person name="Liu Y."/>
            <person name="Xu W."/>
            <person name="Pan J."/>
            <person name="Luo Z.H."/>
            <person name="Li M."/>
        </authorList>
    </citation>
    <scope>NUCLEOTIDE SEQUENCE [LARGE SCALE GENOMIC DNA]</scope>
    <source>
        <strain evidence="3">SpSt-767</strain>
    </source>
</reference>
<dbReference type="SUPFAM" id="SSF50044">
    <property type="entry name" value="SH3-domain"/>
    <property type="match status" value="1"/>
</dbReference>
<dbReference type="InterPro" id="IPR036028">
    <property type="entry name" value="SH3-like_dom_sf"/>
</dbReference>
<dbReference type="EMBL" id="DTGR01000216">
    <property type="protein sequence ID" value="HHS30832.1"/>
    <property type="molecule type" value="Genomic_DNA"/>
</dbReference>
<organism evidence="3">
    <name type="scientific">Desulfobacca acetoxidans</name>
    <dbReference type="NCBI Taxonomy" id="60893"/>
    <lineage>
        <taxon>Bacteria</taxon>
        <taxon>Pseudomonadati</taxon>
        <taxon>Thermodesulfobacteriota</taxon>
        <taxon>Desulfobaccia</taxon>
        <taxon>Desulfobaccales</taxon>
        <taxon>Desulfobaccaceae</taxon>
        <taxon>Desulfobacca</taxon>
    </lineage>
</organism>
<evidence type="ECO:0000313" key="3">
    <source>
        <dbReference type="EMBL" id="HHS30832.1"/>
    </source>
</evidence>
<feature type="compositionally biased region" description="Basic residues" evidence="1">
    <location>
        <begin position="255"/>
        <end position="269"/>
    </location>
</feature>
<evidence type="ECO:0000259" key="2">
    <source>
        <dbReference type="Pfam" id="PF08239"/>
    </source>
</evidence>